<evidence type="ECO:0000313" key="1">
    <source>
        <dbReference type="EMBL" id="KAF2854916.1"/>
    </source>
</evidence>
<accession>A0A6A7BHA9</accession>
<dbReference type="EMBL" id="MU006291">
    <property type="protein sequence ID" value="KAF2854916.1"/>
    <property type="molecule type" value="Genomic_DNA"/>
</dbReference>
<name>A0A6A7BHA9_9PLEO</name>
<reference evidence="1" key="1">
    <citation type="submission" date="2020-01" db="EMBL/GenBank/DDBJ databases">
        <authorList>
            <consortium name="DOE Joint Genome Institute"/>
            <person name="Haridas S."/>
            <person name="Albert R."/>
            <person name="Binder M."/>
            <person name="Bloem J."/>
            <person name="Labutti K."/>
            <person name="Salamov A."/>
            <person name="Andreopoulos B."/>
            <person name="Baker S.E."/>
            <person name="Barry K."/>
            <person name="Bills G."/>
            <person name="Bluhm B.H."/>
            <person name="Cannon C."/>
            <person name="Castanera R."/>
            <person name="Culley D.E."/>
            <person name="Daum C."/>
            <person name="Ezra D."/>
            <person name="Gonzalez J.B."/>
            <person name="Henrissat B."/>
            <person name="Kuo A."/>
            <person name="Liang C."/>
            <person name="Lipzen A."/>
            <person name="Lutzoni F."/>
            <person name="Magnuson J."/>
            <person name="Mondo S."/>
            <person name="Nolan M."/>
            <person name="Ohm R."/>
            <person name="Pangilinan J."/>
            <person name="Park H.-J."/>
            <person name="Ramirez L."/>
            <person name="Alfaro M."/>
            <person name="Sun H."/>
            <person name="Tritt A."/>
            <person name="Yoshinaga Y."/>
            <person name="Zwiers L.-H."/>
            <person name="Turgeon B.G."/>
            <person name="Goodwin S.B."/>
            <person name="Spatafora J.W."/>
            <person name="Crous P.W."/>
            <person name="Grigoriev I.V."/>
        </authorList>
    </citation>
    <scope>NUCLEOTIDE SEQUENCE</scope>
    <source>
        <strain evidence="1">IPT5</strain>
    </source>
</reference>
<protein>
    <submittedName>
        <fullName evidence="1">Uncharacterized protein</fullName>
    </submittedName>
</protein>
<evidence type="ECO:0000313" key="2">
    <source>
        <dbReference type="Proteomes" id="UP000799423"/>
    </source>
</evidence>
<proteinExistence type="predicted"/>
<keyword evidence="2" id="KW-1185">Reference proteome</keyword>
<feature type="non-terminal residue" evidence="1">
    <location>
        <position position="1"/>
    </location>
</feature>
<organism evidence="1 2">
    <name type="scientific">Plenodomus tracheiphilus IPT5</name>
    <dbReference type="NCBI Taxonomy" id="1408161"/>
    <lineage>
        <taxon>Eukaryota</taxon>
        <taxon>Fungi</taxon>
        <taxon>Dikarya</taxon>
        <taxon>Ascomycota</taxon>
        <taxon>Pezizomycotina</taxon>
        <taxon>Dothideomycetes</taxon>
        <taxon>Pleosporomycetidae</taxon>
        <taxon>Pleosporales</taxon>
        <taxon>Pleosporineae</taxon>
        <taxon>Leptosphaeriaceae</taxon>
        <taxon>Plenodomus</taxon>
    </lineage>
</organism>
<feature type="non-terminal residue" evidence="1">
    <location>
        <position position="89"/>
    </location>
</feature>
<dbReference type="Proteomes" id="UP000799423">
    <property type="component" value="Unassembled WGS sequence"/>
</dbReference>
<sequence length="89" mass="9638">SSTSADLHNYAVCITSRTASPIGGTPFSPSQNWAEKFEILPEATKCACELYRQRNTGSEQWDVCPDCAFDGLQCVSAGYHIGGDEVSLF</sequence>
<dbReference type="AlphaFoldDB" id="A0A6A7BHA9"/>
<gene>
    <name evidence="1" type="ORF">T440DRAFT_381026</name>
</gene>
<dbReference type="OrthoDB" id="3489571at2759"/>